<dbReference type="PROSITE" id="PS00101">
    <property type="entry name" value="HEXAPEP_TRANSFERASES"/>
    <property type="match status" value="1"/>
</dbReference>
<dbReference type="CDD" id="cd03358">
    <property type="entry name" value="LbH_WxcM_N_like"/>
    <property type="match status" value="1"/>
</dbReference>
<dbReference type="KEGG" id="daur:Daura_41875"/>
<protein>
    <submittedName>
        <fullName evidence="4">WxcM-like domain-containing protein</fullName>
    </submittedName>
</protein>
<dbReference type="InterPro" id="IPR011051">
    <property type="entry name" value="RmlC_Cupin_sf"/>
</dbReference>
<dbReference type="Pfam" id="PF00132">
    <property type="entry name" value="Hexapep"/>
    <property type="match status" value="1"/>
</dbReference>
<dbReference type="OrthoDB" id="2643438at2"/>
<keyword evidence="1" id="KW-0808">Transferase</keyword>
<dbReference type="PANTHER" id="PTHR43300">
    <property type="entry name" value="ACETYLTRANSFERASE"/>
    <property type="match status" value="1"/>
</dbReference>
<dbReference type="Gene3D" id="2.160.10.10">
    <property type="entry name" value="Hexapeptide repeat proteins"/>
    <property type="match status" value="1"/>
</dbReference>
<dbReference type="EMBL" id="CP073767">
    <property type="protein sequence ID" value="UWZ53078.1"/>
    <property type="molecule type" value="Genomic_DNA"/>
</dbReference>
<sequence length="335" mass="36313">MSYFTHPNALCESTAVGPRTRIWAFAHVLPGARIGADCNVCDGVFVENDVVVGDRVTVKCGVQLWDGVTLEDDVFVGPNVTFTNDRMPRSRRYPAVFARTTVAAGASIGANATILPGVTIGRHAMVGAGAVVTRSVPPYAIVVGNPARLTGYVDAQVDPQVDARPVPAQAAPHGAPLGERVNGTKVRGVTVHRLDYVRDLRGDLSVGEFERDVPFPVRRYFIVFDVPNEKVRGQHAHRECHQFLICVKGRCSVVADDGVSRQEFLLDSPATGLYLPPMTWATQYRYSPDAALLVFASHYYDAADYIRDHAEFVAEATATAGAGRRSAALQVGEHR</sequence>
<keyword evidence="5" id="KW-1185">Reference proteome</keyword>
<dbReference type="Pfam" id="PF05523">
    <property type="entry name" value="FdtA"/>
    <property type="match status" value="1"/>
</dbReference>
<dbReference type="InterPro" id="IPR014710">
    <property type="entry name" value="RmlC-like_jellyroll"/>
</dbReference>
<reference evidence="4" key="1">
    <citation type="submission" date="2021-04" db="EMBL/GenBank/DDBJ databases">
        <title>Dactylosporangium aurantiacum NRRL B-8018 full assembly.</title>
        <authorList>
            <person name="Hartkoorn R.C."/>
            <person name="Beaudoing E."/>
            <person name="Hot D."/>
        </authorList>
    </citation>
    <scope>NUCLEOTIDE SEQUENCE</scope>
    <source>
        <strain evidence="4">NRRL B-8018</strain>
    </source>
</reference>
<feature type="domain" description="Sugar 3,4-ketoisomerase QdtA cupin" evidence="3">
    <location>
        <begin position="188"/>
        <end position="315"/>
    </location>
</feature>
<dbReference type="SUPFAM" id="SSF51161">
    <property type="entry name" value="Trimeric LpxA-like enzymes"/>
    <property type="match status" value="1"/>
</dbReference>
<accession>A0A9Q9MBM3</accession>
<dbReference type="InterPro" id="IPR001451">
    <property type="entry name" value="Hexapep"/>
</dbReference>
<evidence type="ECO:0000256" key="1">
    <source>
        <dbReference type="ARBA" id="ARBA00022679"/>
    </source>
</evidence>
<evidence type="ECO:0000256" key="2">
    <source>
        <dbReference type="ARBA" id="ARBA00022737"/>
    </source>
</evidence>
<proteinExistence type="predicted"/>
<dbReference type="CDD" id="cd20292">
    <property type="entry name" value="cupin_QdtA-like"/>
    <property type="match status" value="1"/>
</dbReference>
<keyword evidence="2" id="KW-0677">Repeat</keyword>
<dbReference type="InterPro" id="IPR011004">
    <property type="entry name" value="Trimer_LpxA-like_sf"/>
</dbReference>
<dbReference type="RefSeq" id="WP_052386030.1">
    <property type="nucleotide sequence ID" value="NZ_CP073767.1"/>
</dbReference>
<dbReference type="AlphaFoldDB" id="A0A9Q9MBM3"/>
<dbReference type="Gene3D" id="2.60.120.10">
    <property type="entry name" value="Jelly Rolls"/>
    <property type="match status" value="1"/>
</dbReference>
<dbReference type="Proteomes" id="UP001058003">
    <property type="component" value="Chromosome"/>
</dbReference>
<evidence type="ECO:0000259" key="3">
    <source>
        <dbReference type="Pfam" id="PF05523"/>
    </source>
</evidence>
<organism evidence="4 5">
    <name type="scientific">Dactylosporangium aurantiacum</name>
    <dbReference type="NCBI Taxonomy" id="35754"/>
    <lineage>
        <taxon>Bacteria</taxon>
        <taxon>Bacillati</taxon>
        <taxon>Actinomycetota</taxon>
        <taxon>Actinomycetes</taxon>
        <taxon>Micromonosporales</taxon>
        <taxon>Micromonosporaceae</taxon>
        <taxon>Dactylosporangium</taxon>
    </lineage>
</organism>
<dbReference type="InterPro" id="IPR008894">
    <property type="entry name" value="QdtA_cupin_dom"/>
</dbReference>
<dbReference type="PANTHER" id="PTHR43300:SF4">
    <property type="entry name" value="ACYL-[ACYL-CARRIER-PROTEIN]--UDP-N-ACETYLGLUCOSAMINE O-ACYLTRANSFERASE"/>
    <property type="match status" value="1"/>
</dbReference>
<evidence type="ECO:0000313" key="4">
    <source>
        <dbReference type="EMBL" id="UWZ53078.1"/>
    </source>
</evidence>
<evidence type="ECO:0000313" key="5">
    <source>
        <dbReference type="Proteomes" id="UP001058003"/>
    </source>
</evidence>
<gene>
    <name evidence="4" type="ORF">Daura_41875</name>
</gene>
<dbReference type="InterPro" id="IPR050179">
    <property type="entry name" value="Trans_hexapeptide_repeat"/>
</dbReference>
<dbReference type="SUPFAM" id="SSF51182">
    <property type="entry name" value="RmlC-like cupins"/>
    <property type="match status" value="1"/>
</dbReference>
<dbReference type="GO" id="GO:0016740">
    <property type="term" value="F:transferase activity"/>
    <property type="evidence" value="ECO:0007669"/>
    <property type="project" value="UniProtKB-KW"/>
</dbReference>
<name>A0A9Q9MBM3_9ACTN</name>
<dbReference type="InterPro" id="IPR018357">
    <property type="entry name" value="Hexapep_transf_CS"/>
</dbReference>